<evidence type="ECO:0000256" key="2">
    <source>
        <dbReference type="ARBA" id="ARBA00022525"/>
    </source>
</evidence>
<feature type="region of interest" description="Disordered" evidence="3">
    <location>
        <begin position="1"/>
        <end position="22"/>
    </location>
</feature>
<protein>
    <submittedName>
        <fullName evidence="4">Calcium-binding protein</fullName>
    </submittedName>
</protein>
<dbReference type="GO" id="GO:0005576">
    <property type="term" value="C:extracellular region"/>
    <property type="evidence" value="ECO:0007669"/>
    <property type="project" value="UniProtKB-SubCell"/>
</dbReference>
<gene>
    <name evidence="4" type="ORF">EOE18_04165</name>
</gene>
<evidence type="ECO:0000313" key="5">
    <source>
        <dbReference type="Proteomes" id="UP000282837"/>
    </source>
</evidence>
<organism evidence="4 5">
    <name type="scientific">Novosphingobium umbonatum</name>
    <dbReference type="NCBI Taxonomy" id="1908524"/>
    <lineage>
        <taxon>Bacteria</taxon>
        <taxon>Pseudomonadati</taxon>
        <taxon>Pseudomonadota</taxon>
        <taxon>Alphaproteobacteria</taxon>
        <taxon>Sphingomonadales</taxon>
        <taxon>Sphingomonadaceae</taxon>
        <taxon>Novosphingobium</taxon>
    </lineage>
</organism>
<reference evidence="4 5" key="1">
    <citation type="submission" date="2019-01" db="EMBL/GenBank/DDBJ databases">
        <authorList>
            <person name="Chen W.-M."/>
        </authorList>
    </citation>
    <scope>NUCLEOTIDE SEQUENCE [LARGE SCALE GENOMIC DNA]</scope>
    <source>
        <strain evidence="4 5">FSY-9</strain>
    </source>
</reference>
<dbReference type="InterPro" id="IPR011049">
    <property type="entry name" value="Serralysin-like_metalloprot_C"/>
</dbReference>
<dbReference type="SUPFAM" id="SSF51120">
    <property type="entry name" value="beta-Roll"/>
    <property type="match status" value="4"/>
</dbReference>
<dbReference type="AlphaFoldDB" id="A0A3S2YC48"/>
<evidence type="ECO:0000256" key="1">
    <source>
        <dbReference type="ARBA" id="ARBA00004613"/>
    </source>
</evidence>
<keyword evidence="5" id="KW-1185">Reference proteome</keyword>
<dbReference type="PANTHER" id="PTHR38340">
    <property type="entry name" value="S-LAYER PROTEIN"/>
    <property type="match status" value="1"/>
</dbReference>
<dbReference type="GO" id="GO:0005509">
    <property type="term" value="F:calcium ion binding"/>
    <property type="evidence" value="ECO:0007669"/>
    <property type="project" value="InterPro"/>
</dbReference>
<dbReference type="Gene3D" id="2.150.10.10">
    <property type="entry name" value="Serralysin-like metalloprotease, C-terminal"/>
    <property type="match status" value="4"/>
</dbReference>
<dbReference type="InterPro" id="IPR018511">
    <property type="entry name" value="Hemolysin-typ_Ca-bd_CS"/>
</dbReference>
<accession>A0A3S2YC48</accession>
<evidence type="ECO:0000256" key="3">
    <source>
        <dbReference type="SAM" id="MobiDB-lite"/>
    </source>
</evidence>
<dbReference type="InterPro" id="IPR050557">
    <property type="entry name" value="RTX_toxin/Mannuronan_C5-epim"/>
</dbReference>
<dbReference type="PRINTS" id="PR00313">
    <property type="entry name" value="CABNDNGRPT"/>
</dbReference>
<dbReference type="Pfam" id="PF00353">
    <property type="entry name" value="HemolysinCabind"/>
    <property type="match status" value="5"/>
</dbReference>
<dbReference type="PANTHER" id="PTHR38340:SF1">
    <property type="entry name" value="S-LAYER PROTEIN"/>
    <property type="match status" value="1"/>
</dbReference>
<evidence type="ECO:0000313" key="4">
    <source>
        <dbReference type="EMBL" id="RVU07230.1"/>
    </source>
</evidence>
<dbReference type="OrthoDB" id="223957at2"/>
<dbReference type="PROSITE" id="PS00330">
    <property type="entry name" value="HEMOLYSIN_CALCIUM"/>
    <property type="match status" value="7"/>
</dbReference>
<proteinExistence type="predicted"/>
<dbReference type="Proteomes" id="UP000282837">
    <property type="component" value="Unassembled WGS sequence"/>
</dbReference>
<comment type="caution">
    <text evidence="4">The sequence shown here is derived from an EMBL/GenBank/DDBJ whole genome shotgun (WGS) entry which is preliminary data.</text>
</comment>
<dbReference type="EMBL" id="SACO01000002">
    <property type="protein sequence ID" value="RVU07230.1"/>
    <property type="molecule type" value="Genomic_DNA"/>
</dbReference>
<name>A0A3S2YC48_9SPHN</name>
<sequence>MLSTGAGNDRLDGGQGADFMQGGSGNDTYIVDNAGDIAMEKIGEGTDLVMSSVNFSLGANVENLTLTGTSSINGSGNSLDNVITGNSANNVLSGGDGNDSLNGGAGNDTLIGGAGNDRLVGGLGADTMSGGLGDDSYTVDDVGDVVTENADEGTDTVSASISYTLGANLEKLTLTGANDLTGTGNNLANTITGNTGNNQLYGLGGNDVLTGAEGNDTLDGGDGNDTLNGDNGQDTLIGGAGNDKLVGGLGADSMSGGLGDDGYTVDDIGDVVIENANEGTDTVSASVGYTLGANLEKLTLTGTDNLTGTGNDLANTITGNAGSNQLYGLGGNDVLTGGDGNDFLYGGTGNDTLSAGNGVDWLSGGLGADTLSGGTGADTFSFDLFDPTTKDTIKDFEHGIDHIALDRTAFSAFSGSAAGTLNASNFVLGTKANTADQRLIYNQATGALYYDADGSGSGVAIQIATLTTKPTLDAGDFVLI</sequence>
<keyword evidence="2" id="KW-0964">Secreted</keyword>
<comment type="subcellular location">
    <subcellularLocation>
        <location evidence="1">Secreted</location>
    </subcellularLocation>
</comment>
<dbReference type="InterPro" id="IPR001343">
    <property type="entry name" value="Hemolysn_Ca-bd"/>
</dbReference>